<name>A0ABQ5EPV4_9ASTR</name>
<feature type="domain" description="GAG-pre-integrase" evidence="2">
    <location>
        <begin position="118"/>
        <end position="163"/>
    </location>
</feature>
<dbReference type="InterPro" id="IPR025724">
    <property type="entry name" value="GAG-pre-integrase_dom"/>
</dbReference>
<proteinExistence type="predicted"/>
<dbReference type="PANTHER" id="PTHR42648">
    <property type="entry name" value="TRANSPOSASE, PUTATIVE-RELATED"/>
    <property type="match status" value="1"/>
</dbReference>
<evidence type="ECO:0000313" key="3">
    <source>
        <dbReference type="EMBL" id="GJT52807.1"/>
    </source>
</evidence>
<keyword evidence="4" id="KW-1185">Reference proteome</keyword>
<feature type="compositionally biased region" description="Low complexity" evidence="1">
    <location>
        <begin position="1"/>
        <end position="18"/>
    </location>
</feature>
<gene>
    <name evidence="3" type="ORF">Tco_0978964</name>
</gene>
<evidence type="ECO:0000259" key="2">
    <source>
        <dbReference type="Pfam" id="PF13976"/>
    </source>
</evidence>
<feature type="region of interest" description="Disordered" evidence="1">
    <location>
        <begin position="1"/>
        <end position="26"/>
    </location>
</feature>
<sequence length="371" mass="41759">MGKSGELSGQQSGQISGQLPGPETTLPNAFNAMTLQDPTTGNWNMDIVSVGDSYSIPVTNSGHSILPTPRRPLHLNNFDTFGFSVKDFLTRRVLLCCDSTGDLYPVTKSSPIPHDFITSQYTWHQRLGHPRSEVLRHVLSSNSISFNKEKPPVLCHACQLGKHVRLPFIRSSTLVQSCFDVVHSDLWTSSIPSLYGFKYYVLFLDHYSQRFAAPGSISMEEDKATQMKKAATHCDETVELHEMNNKENQSVKPEEKKFVCASSDIRLKVQLNASTQEIAQPVEVNVVSHPIQRYVVWFEGSVLASTLEVFTVYSTTTKSARVTPTNEDCMVEMLSCKQKEIEKDLHMDDMHLFEDKICILLKSKEYAFEVT</sequence>
<organism evidence="3 4">
    <name type="scientific">Tanacetum coccineum</name>
    <dbReference type="NCBI Taxonomy" id="301880"/>
    <lineage>
        <taxon>Eukaryota</taxon>
        <taxon>Viridiplantae</taxon>
        <taxon>Streptophyta</taxon>
        <taxon>Embryophyta</taxon>
        <taxon>Tracheophyta</taxon>
        <taxon>Spermatophyta</taxon>
        <taxon>Magnoliopsida</taxon>
        <taxon>eudicotyledons</taxon>
        <taxon>Gunneridae</taxon>
        <taxon>Pentapetalae</taxon>
        <taxon>asterids</taxon>
        <taxon>campanulids</taxon>
        <taxon>Asterales</taxon>
        <taxon>Asteraceae</taxon>
        <taxon>Asteroideae</taxon>
        <taxon>Anthemideae</taxon>
        <taxon>Anthemidinae</taxon>
        <taxon>Tanacetum</taxon>
    </lineage>
</organism>
<dbReference type="PANTHER" id="PTHR42648:SF28">
    <property type="entry name" value="TRANSPOSON-ENCODED PROTEIN WITH RIBONUCLEASE H-LIKE AND RETROVIRUS ZINC FINGER-LIKE DOMAINS"/>
    <property type="match status" value="1"/>
</dbReference>
<protein>
    <submittedName>
        <fullName evidence="3">Ribonuclease H-like domain-containing protein</fullName>
    </submittedName>
</protein>
<dbReference type="Pfam" id="PF13976">
    <property type="entry name" value="gag_pre-integrs"/>
    <property type="match status" value="1"/>
</dbReference>
<reference evidence="3" key="2">
    <citation type="submission" date="2022-01" db="EMBL/GenBank/DDBJ databases">
        <authorList>
            <person name="Yamashiro T."/>
            <person name="Shiraishi A."/>
            <person name="Satake H."/>
            <person name="Nakayama K."/>
        </authorList>
    </citation>
    <scope>NUCLEOTIDE SEQUENCE</scope>
</reference>
<dbReference type="Proteomes" id="UP001151760">
    <property type="component" value="Unassembled WGS sequence"/>
</dbReference>
<evidence type="ECO:0000256" key="1">
    <source>
        <dbReference type="SAM" id="MobiDB-lite"/>
    </source>
</evidence>
<accession>A0ABQ5EPV4</accession>
<dbReference type="InterPro" id="IPR039537">
    <property type="entry name" value="Retrotran_Ty1/copia-like"/>
</dbReference>
<comment type="caution">
    <text evidence="3">The sequence shown here is derived from an EMBL/GenBank/DDBJ whole genome shotgun (WGS) entry which is preliminary data.</text>
</comment>
<dbReference type="EMBL" id="BQNB010016530">
    <property type="protein sequence ID" value="GJT52807.1"/>
    <property type="molecule type" value="Genomic_DNA"/>
</dbReference>
<reference evidence="3" key="1">
    <citation type="journal article" date="2022" name="Int. J. Mol. Sci.">
        <title>Draft Genome of Tanacetum Coccineum: Genomic Comparison of Closely Related Tanacetum-Family Plants.</title>
        <authorList>
            <person name="Yamashiro T."/>
            <person name="Shiraishi A."/>
            <person name="Nakayama K."/>
            <person name="Satake H."/>
        </authorList>
    </citation>
    <scope>NUCLEOTIDE SEQUENCE</scope>
</reference>
<evidence type="ECO:0000313" key="4">
    <source>
        <dbReference type="Proteomes" id="UP001151760"/>
    </source>
</evidence>